<keyword evidence="2" id="KW-1185">Reference proteome</keyword>
<dbReference type="Proteomes" id="UP000024635">
    <property type="component" value="Unassembled WGS sequence"/>
</dbReference>
<proteinExistence type="predicted"/>
<evidence type="ECO:0000313" key="2">
    <source>
        <dbReference type="Proteomes" id="UP000024635"/>
    </source>
</evidence>
<evidence type="ECO:0000313" key="1">
    <source>
        <dbReference type="EMBL" id="EYC36811.1"/>
    </source>
</evidence>
<organism evidence="1 2">
    <name type="scientific">Ancylostoma ceylanicum</name>
    <dbReference type="NCBI Taxonomy" id="53326"/>
    <lineage>
        <taxon>Eukaryota</taxon>
        <taxon>Metazoa</taxon>
        <taxon>Ecdysozoa</taxon>
        <taxon>Nematoda</taxon>
        <taxon>Chromadorea</taxon>
        <taxon>Rhabditida</taxon>
        <taxon>Rhabditina</taxon>
        <taxon>Rhabditomorpha</taxon>
        <taxon>Strongyloidea</taxon>
        <taxon>Ancylostomatidae</taxon>
        <taxon>Ancylostomatinae</taxon>
        <taxon>Ancylostoma</taxon>
    </lineage>
</organism>
<name>A0A016WB22_9BILA</name>
<gene>
    <name evidence="1" type="primary">Acey_s0854.g2700</name>
    <name evidence="1" type="ORF">Y032_0854g2700</name>
</gene>
<comment type="caution">
    <text evidence="1">The sequence shown here is derived from an EMBL/GenBank/DDBJ whole genome shotgun (WGS) entry which is preliminary data.</text>
</comment>
<protein>
    <submittedName>
        <fullName evidence="1">Uncharacterized protein</fullName>
    </submittedName>
</protein>
<reference evidence="2" key="1">
    <citation type="journal article" date="2015" name="Nat. Genet.">
        <title>The genome and transcriptome of the zoonotic hookworm Ancylostoma ceylanicum identify infection-specific gene families.</title>
        <authorList>
            <person name="Schwarz E.M."/>
            <person name="Hu Y."/>
            <person name="Antoshechkin I."/>
            <person name="Miller M.M."/>
            <person name="Sternberg P.W."/>
            <person name="Aroian R.V."/>
        </authorList>
    </citation>
    <scope>NUCLEOTIDE SEQUENCE</scope>
    <source>
        <strain evidence="2">HY135</strain>
    </source>
</reference>
<dbReference type="AlphaFoldDB" id="A0A016WB22"/>
<accession>A0A016WB22</accession>
<dbReference type="EMBL" id="JARK01000454">
    <property type="protein sequence ID" value="EYC36811.1"/>
    <property type="molecule type" value="Genomic_DNA"/>
</dbReference>
<sequence>MCIAGAPNFSWLGDAPSREKLGGHSQLGGGMHTAPRQHFAILARSNKAARACTIGARCEADRLLQHFAPIEHARAALFDRGEDGSDRVSNSLLPELTCDVLDLIEWIRQDSLTIVTTVTVSQHSLERSASRLQIVTISSPSRPGFRRFGAC</sequence>